<comment type="caution">
    <text evidence="2">The sequence shown here is derived from an EMBL/GenBank/DDBJ whole genome shotgun (WGS) entry which is preliminary data.</text>
</comment>
<feature type="transmembrane region" description="Helical" evidence="1">
    <location>
        <begin position="145"/>
        <end position="162"/>
    </location>
</feature>
<dbReference type="AlphaFoldDB" id="A0A5C4MQ37"/>
<organism evidence="2 4">
    <name type="scientific">Mumia zhuanghuii</name>
    <dbReference type="NCBI Taxonomy" id="2585211"/>
    <lineage>
        <taxon>Bacteria</taxon>
        <taxon>Bacillati</taxon>
        <taxon>Actinomycetota</taxon>
        <taxon>Actinomycetes</taxon>
        <taxon>Propionibacteriales</taxon>
        <taxon>Nocardioidaceae</taxon>
        <taxon>Mumia</taxon>
    </lineage>
</organism>
<keyword evidence="1" id="KW-1133">Transmembrane helix</keyword>
<keyword evidence="1" id="KW-0472">Membrane</keyword>
<feature type="transmembrane region" description="Helical" evidence="1">
    <location>
        <begin position="118"/>
        <end position="138"/>
    </location>
</feature>
<dbReference type="EMBL" id="VDFR01000041">
    <property type="protein sequence ID" value="TNC47856.1"/>
    <property type="molecule type" value="Genomic_DNA"/>
</dbReference>
<evidence type="ECO:0000313" key="3">
    <source>
        <dbReference type="EMBL" id="TNC47856.1"/>
    </source>
</evidence>
<evidence type="ECO:0000313" key="4">
    <source>
        <dbReference type="Proteomes" id="UP000306740"/>
    </source>
</evidence>
<feature type="transmembrane region" description="Helical" evidence="1">
    <location>
        <begin position="81"/>
        <end position="102"/>
    </location>
</feature>
<reference evidence="2 4" key="1">
    <citation type="submission" date="2019-05" db="EMBL/GenBank/DDBJ databases">
        <title>Mumia sp. nov., isolated from the intestinal contents of plateau pika (Ochotona curzoniae) in the Qinghai-Tibet plateau of China.</title>
        <authorList>
            <person name="Tian Z."/>
        </authorList>
    </citation>
    <scope>NUCLEOTIDE SEQUENCE [LARGE SCALE GENOMIC DNA]</scope>
    <source>
        <strain evidence="4">527</strain>
        <strain evidence="2">Z527</strain>
    </source>
</reference>
<dbReference type="EMBL" id="VDFR01000048">
    <property type="protein sequence ID" value="TNC47019.1"/>
    <property type="molecule type" value="Genomic_DNA"/>
</dbReference>
<name>A0A5C4MQ37_9ACTN</name>
<evidence type="ECO:0000256" key="1">
    <source>
        <dbReference type="SAM" id="Phobius"/>
    </source>
</evidence>
<dbReference type="RefSeq" id="WP_139105722.1">
    <property type="nucleotide sequence ID" value="NZ_VDFR01000041.1"/>
</dbReference>
<dbReference type="Proteomes" id="UP000306740">
    <property type="component" value="Unassembled WGS sequence"/>
</dbReference>
<gene>
    <name evidence="3" type="ORF">FHE65_08720</name>
    <name evidence="2" type="ORF">FHE65_10345</name>
</gene>
<proteinExistence type="predicted"/>
<protein>
    <submittedName>
        <fullName evidence="2">Uncharacterized protein</fullName>
    </submittedName>
</protein>
<accession>A0A5C4MQ37</accession>
<sequence>MTPTAPLGPRHPLVVGPALVAPLLLLVAGVLRTVDGLDGQYGGGGAWELGHTALLFAYLLLGVLVVGLARSVPPITGAGRGVTEAAVAAGLLGAAGSLWVVVDDLTRGAAAVGAPDQVLGVASTLLVAGVATLLMLLVEHGVLRWWSPAAAVSGALLVSWNLDLMPFAASLVLLGLAPLTSLRLPIPKGSVLARL</sequence>
<feature type="transmembrane region" description="Helical" evidence="1">
    <location>
        <begin position="168"/>
        <end position="186"/>
    </location>
</feature>
<feature type="transmembrane region" description="Helical" evidence="1">
    <location>
        <begin position="12"/>
        <end position="31"/>
    </location>
</feature>
<evidence type="ECO:0000313" key="2">
    <source>
        <dbReference type="EMBL" id="TNC47019.1"/>
    </source>
</evidence>
<keyword evidence="1" id="KW-0812">Transmembrane</keyword>
<feature type="transmembrane region" description="Helical" evidence="1">
    <location>
        <begin position="51"/>
        <end position="69"/>
    </location>
</feature>